<evidence type="ECO:0000256" key="2">
    <source>
        <dbReference type="ARBA" id="ARBA00022777"/>
    </source>
</evidence>
<proteinExistence type="predicted"/>
<reference evidence="4" key="1">
    <citation type="journal article" date="2020" name="mSystems">
        <title>Genome- and Community-Level Interaction Insights into Carbon Utilization and Element Cycling Functions of Hydrothermarchaeota in Hydrothermal Sediment.</title>
        <authorList>
            <person name="Zhou Z."/>
            <person name="Liu Y."/>
            <person name="Xu W."/>
            <person name="Pan J."/>
            <person name="Luo Z.H."/>
            <person name="Li M."/>
        </authorList>
    </citation>
    <scope>NUCLEOTIDE SEQUENCE [LARGE SCALE GENOMIC DNA]</scope>
    <source>
        <strain evidence="4">SpSt-716</strain>
    </source>
</reference>
<dbReference type="AlphaFoldDB" id="A0A7V3YL88"/>
<dbReference type="InterPro" id="IPR011611">
    <property type="entry name" value="PfkB_dom"/>
</dbReference>
<dbReference type="InterPro" id="IPR029056">
    <property type="entry name" value="Ribokinase-like"/>
</dbReference>
<dbReference type="Pfam" id="PF00294">
    <property type="entry name" value="PfkB"/>
    <property type="match status" value="1"/>
</dbReference>
<evidence type="ECO:0000259" key="3">
    <source>
        <dbReference type="Pfam" id="PF00294"/>
    </source>
</evidence>
<dbReference type="GO" id="GO:0005829">
    <property type="term" value="C:cytosol"/>
    <property type="evidence" value="ECO:0007669"/>
    <property type="project" value="TreeGrafter"/>
</dbReference>
<comment type="caution">
    <text evidence="4">The sequence shown here is derived from an EMBL/GenBank/DDBJ whole genome shotgun (WGS) entry which is preliminary data.</text>
</comment>
<keyword evidence="1" id="KW-0808">Transferase</keyword>
<accession>A0A7V3YL88</accession>
<keyword evidence="2 4" id="KW-0418">Kinase</keyword>
<evidence type="ECO:0000256" key="1">
    <source>
        <dbReference type="ARBA" id="ARBA00022679"/>
    </source>
</evidence>
<dbReference type="SUPFAM" id="SSF53613">
    <property type="entry name" value="Ribokinase-like"/>
    <property type="match status" value="1"/>
</dbReference>
<name>A0A7V3YL88_9BACT</name>
<feature type="domain" description="Carbohydrate kinase PfkB" evidence="3">
    <location>
        <begin position="26"/>
        <end position="291"/>
    </location>
</feature>
<gene>
    <name evidence="4" type="ORF">ENU96_03480</name>
</gene>
<dbReference type="GO" id="GO:0016301">
    <property type="term" value="F:kinase activity"/>
    <property type="evidence" value="ECO:0007669"/>
    <property type="project" value="UniProtKB-KW"/>
</dbReference>
<dbReference type="PROSITE" id="PS00584">
    <property type="entry name" value="PFKB_KINASES_2"/>
    <property type="match status" value="1"/>
</dbReference>
<sequence length="311" mass="33438">MPKVFVVGNVSLDLVLGGIPDYPDWGTEVLIPGYVMRPGGAASNASLALAALGVPTFIVATVGRDHLGEEIRNHFVKAGIRVDFLSFCPTRQTAISVGVTNARTKERSFLTDLGAQECLSQEHLEAVSSFLEEGDFLLLCGYFLSPRLRVPEVRNTLSGFGQRGITMLFDTGWPTEGWTEDVREEIQTLLPLFDYFLPNEKELEGAGGKGVALLPRKGTIVKQGERGCTAYTRDGVFSAATLPVAVTDTVGAGDYFNAGFIFGLLEGYPLPLSLRCATTVAALNISTSPGRDNLATRNTLTTMLFPGGVLR</sequence>
<organism evidence="4">
    <name type="scientific">Candidatus Caldatribacterium californiense</name>
    <dbReference type="NCBI Taxonomy" id="1454726"/>
    <lineage>
        <taxon>Bacteria</taxon>
        <taxon>Pseudomonadati</taxon>
        <taxon>Atribacterota</taxon>
        <taxon>Atribacteria</taxon>
        <taxon>Atribacterales</taxon>
        <taxon>Candidatus Caldatribacteriaceae</taxon>
        <taxon>Candidatus Caldatribacterium</taxon>
    </lineage>
</organism>
<dbReference type="Gene3D" id="3.40.1190.20">
    <property type="match status" value="1"/>
</dbReference>
<evidence type="ECO:0000313" key="4">
    <source>
        <dbReference type="EMBL" id="HGI74727.1"/>
    </source>
</evidence>
<protein>
    <submittedName>
        <fullName evidence="4">Carbohydrate kinase family protein</fullName>
    </submittedName>
</protein>
<dbReference type="InterPro" id="IPR002173">
    <property type="entry name" value="Carboh/pur_kinase_PfkB_CS"/>
</dbReference>
<dbReference type="PANTHER" id="PTHR10584:SF166">
    <property type="entry name" value="RIBOKINASE"/>
    <property type="match status" value="1"/>
</dbReference>
<dbReference type="PANTHER" id="PTHR10584">
    <property type="entry name" value="SUGAR KINASE"/>
    <property type="match status" value="1"/>
</dbReference>
<dbReference type="EMBL" id="DTEN01000137">
    <property type="protein sequence ID" value="HGI74727.1"/>
    <property type="molecule type" value="Genomic_DNA"/>
</dbReference>